<dbReference type="InterPro" id="IPR043129">
    <property type="entry name" value="ATPase_NBD"/>
</dbReference>
<keyword evidence="3" id="KW-1185">Reference proteome</keyword>
<dbReference type="GO" id="GO:0006040">
    <property type="term" value="P:amino sugar metabolic process"/>
    <property type="evidence" value="ECO:0007669"/>
    <property type="project" value="InterPro"/>
</dbReference>
<dbReference type="EMBL" id="JAAQHG020000048">
    <property type="protein sequence ID" value="KAL1582542.1"/>
    <property type="molecule type" value="Genomic_DNA"/>
</dbReference>
<dbReference type="PANTHER" id="PTHR30605:SF0">
    <property type="entry name" value="ANHYDRO-N-ACETYLMURAMIC ACID KINASE"/>
    <property type="match status" value="1"/>
</dbReference>
<dbReference type="SUPFAM" id="SSF53067">
    <property type="entry name" value="Actin-like ATPase domain"/>
    <property type="match status" value="1"/>
</dbReference>
<comment type="caution">
    <text evidence="2">The sequence shown here is derived from an EMBL/GenBank/DDBJ whole genome shotgun (WGS) entry which is preliminary data.</text>
</comment>
<dbReference type="AlphaFoldDB" id="A0AB34KER1"/>
<sequence>MTFELSLSNGTHSPPDGHRLFNGQGQKNGMIANGIADLRQPASKPLDCIILGMNSGTAMDGIDCALVRYRQESPEKPLHMELLKYDEMPVPQWIKKPVLTMLRETQTTPSLMSQLNVKLGIMFGEAVMQFCAKHDVAPRDIDLIGSHGQTIWLLSMPEVGETRSAFCLGEGTVISAITGITTVTDFRMAEQAVGRQGAPLVALIDGLLLRHPTKWRICQNIGGIANLCVIPPDSEGGLDAMVDWDCGPGNMFIDNAMRYFTDGTMEYDKDGEWSARGTVHQAIVDKFLDTHKYCNHKPPKTTGRETFGDNEGQAIIDDCLAAGCNKYDTLATITRITAQNMVKQYRQFLPSFNIDVDKISEIYMCGGGARNPSIIRYLKEQLPLAKIRALDETGVPSDAKEAVSFAQQGLEAVLGRAALVPINSDSLMPNTISGKIAPGLRWREVMRDAMAFGEGRTSLPTVKEMVVDKPYNGWKVMQDGFE</sequence>
<feature type="compositionally biased region" description="Polar residues" evidence="1">
    <location>
        <begin position="1"/>
        <end position="12"/>
    </location>
</feature>
<dbReference type="PANTHER" id="PTHR30605">
    <property type="entry name" value="ANHYDRO-N-ACETYLMURAMIC ACID KINASE"/>
    <property type="match status" value="1"/>
</dbReference>
<dbReference type="GeneID" id="96010140"/>
<evidence type="ECO:0000313" key="2">
    <source>
        <dbReference type="EMBL" id="KAL1582542.1"/>
    </source>
</evidence>
<reference evidence="2 3" key="1">
    <citation type="journal article" date="2020" name="Microbiol. Resour. Announc.">
        <title>Draft Genome Sequence of a Cladosporium Species Isolated from the Mesophotic Ascidian Didemnum maculosum.</title>
        <authorList>
            <person name="Gioti A."/>
            <person name="Siaperas R."/>
            <person name="Nikolaivits E."/>
            <person name="Le Goff G."/>
            <person name="Ouazzani J."/>
            <person name="Kotoulas G."/>
            <person name="Topakas E."/>
        </authorList>
    </citation>
    <scope>NUCLEOTIDE SEQUENCE [LARGE SCALE GENOMIC DNA]</scope>
    <source>
        <strain evidence="2 3">TM138-S3</strain>
    </source>
</reference>
<accession>A0AB34KER1</accession>
<dbReference type="RefSeq" id="XP_069225649.1">
    <property type="nucleotide sequence ID" value="XM_069377302.1"/>
</dbReference>
<dbReference type="Pfam" id="PF03702">
    <property type="entry name" value="AnmK"/>
    <property type="match status" value="1"/>
</dbReference>
<evidence type="ECO:0008006" key="4">
    <source>
        <dbReference type="Google" id="ProtNLM"/>
    </source>
</evidence>
<dbReference type="GO" id="GO:0016773">
    <property type="term" value="F:phosphotransferase activity, alcohol group as acceptor"/>
    <property type="evidence" value="ECO:0007669"/>
    <property type="project" value="InterPro"/>
</dbReference>
<evidence type="ECO:0000313" key="3">
    <source>
        <dbReference type="Proteomes" id="UP000803884"/>
    </source>
</evidence>
<gene>
    <name evidence="2" type="ORF">WHR41_08698</name>
</gene>
<proteinExistence type="predicted"/>
<dbReference type="GO" id="GO:0005524">
    <property type="term" value="F:ATP binding"/>
    <property type="evidence" value="ECO:0007669"/>
    <property type="project" value="InterPro"/>
</dbReference>
<name>A0AB34KER1_9PEZI</name>
<dbReference type="Gene3D" id="3.30.420.40">
    <property type="match status" value="2"/>
</dbReference>
<organism evidence="2 3">
    <name type="scientific">Cladosporium halotolerans</name>
    <dbReference type="NCBI Taxonomy" id="1052096"/>
    <lineage>
        <taxon>Eukaryota</taxon>
        <taxon>Fungi</taxon>
        <taxon>Dikarya</taxon>
        <taxon>Ascomycota</taxon>
        <taxon>Pezizomycotina</taxon>
        <taxon>Dothideomycetes</taxon>
        <taxon>Dothideomycetidae</taxon>
        <taxon>Cladosporiales</taxon>
        <taxon>Cladosporiaceae</taxon>
        <taxon>Cladosporium</taxon>
    </lineage>
</organism>
<dbReference type="GO" id="GO:0009254">
    <property type="term" value="P:peptidoglycan turnover"/>
    <property type="evidence" value="ECO:0007669"/>
    <property type="project" value="InterPro"/>
</dbReference>
<dbReference type="Proteomes" id="UP000803884">
    <property type="component" value="Unassembled WGS sequence"/>
</dbReference>
<dbReference type="InterPro" id="IPR005338">
    <property type="entry name" value="Anhydro_N_Ac-Mur_kinase"/>
</dbReference>
<evidence type="ECO:0000256" key="1">
    <source>
        <dbReference type="SAM" id="MobiDB-lite"/>
    </source>
</evidence>
<feature type="region of interest" description="Disordered" evidence="1">
    <location>
        <begin position="1"/>
        <end position="24"/>
    </location>
</feature>
<protein>
    <recommendedName>
        <fullName evidence="4">Anhydro-N-acetylmuramic acid kinase</fullName>
    </recommendedName>
</protein>